<gene>
    <name evidence="1" type="ORF">DWY33_09610</name>
</gene>
<accession>A0A412EZF0</accession>
<dbReference type="RefSeq" id="WP_118398729.1">
    <property type="nucleotide sequence ID" value="NZ_QRUK01000017.1"/>
</dbReference>
<comment type="caution">
    <text evidence="1">The sequence shown here is derived from an EMBL/GenBank/DDBJ whole genome shotgun (WGS) entry which is preliminary data.</text>
</comment>
<reference evidence="1 2" key="1">
    <citation type="submission" date="2018-08" db="EMBL/GenBank/DDBJ databases">
        <title>A genome reference for cultivated species of the human gut microbiota.</title>
        <authorList>
            <person name="Zou Y."/>
            <person name="Xue W."/>
            <person name="Luo G."/>
        </authorList>
    </citation>
    <scope>NUCLEOTIDE SEQUENCE [LARGE SCALE GENOMIC DNA]</scope>
    <source>
        <strain evidence="1 2">AF25-11</strain>
    </source>
</reference>
<evidence type="ECO:0008006" key="3">
    <source>
        <dbReference type="Google" id="ProtNLM"/>
    </source>
</evidence>
<proteinExistence type="predicted"/>
<sequence length="98" mass="10828">MVVEMPKTKTVALSGTTESGFQYTISPDAIDDYELLEDLSDIDNGDASKITIAARRLLGDTQLKALKDHVRNENGRVPATKMVEEITQIFNESKVKNS</sequence>
<evidence type="ECO:0000313" key="2">
    <source>
        <dbReference type="Proteomes" id="UP000283652"/>
    </source>
</evidence>
<dbReference type="AlphaFoldDB" id="A0A412EZF0"/>
<name>A0A412EZF0_9FIRM</name>
<protein>
    <recommendedName>
        <fullName evidence="3">Phage protein</fullName>
    </recommendedName>
</protein>
<evidence type="ECO:0000313" key="1">
    <source>
        <dbReference type="EMBL" id="RGR58369.1"/>
    </source>
</evidence>
<organism evidence="1 2">
    <name type="scientific">Dorea formicigenerans</name>
    <dbReference type="NCBI Taxonomy" id="39486"/>
    <lineage>
        <taxon>Bacteria</taxon>
        <taxon>Bacillati</taxon>
        <taxon>Bacillota</taxon>
        <taxon>Clostridia</taxon>
        <taxon>Lachnospirales</taxon>
        <taxon>Lachnospiraceae</taxon>
        <taxon>Dorea</taxon>
    </lineage>
</organism>
<dbReference type="Proteomes" id="UP000283652">
    <property type="component" value="Unassembled WGS sequence"/>
</dbReference>
<dbReference type="EMBL" id="QRUK01000017">
    <property type="protein sequence ID" value="RGR58369.1"/>
    <property type="molecule type" value="Genomic_DNA"/>
</dbReference>